<gene>
    <name evidence="3" type="ORF">M0639_24665</name>
</gene>
<dbReference type="Pfam" id="PF05065">
    <property type="entry name" value="Phage_capsid"/>
    <property type="match status" value="1"/>
</dbReference>
<organism evidence="3 4">
    <name type="scientific">Rhodococcus qingshengii JCM 15477</name>
    <dbReference type="NCBI Taxonomy" id="1303681"/>
    <lineage>
        <taxon>Bacteria</taxon>
        <taxon>Bacillati</taxon>
        <taxon>Actinomycetota</taxon>
        <taxon>Actinomycetes</taxon>
        <taxon>Mycobacteriales</taxon>
        <taxon>Nocardiaceae</taxon>
        <taxon>Rhodococcus</taxon>
        <taxon>Rhodococcus erythropolis group</taxon>
    </lineage>
</organism>
<dbReference type="SUPFAM" id="SSF56563">
    <property type="entry name" value="Major capsid protein gp5"/>
    <property type="match status" value="1"/>
</dbReference>
<dbReference type="RefSeq" id="WP_064074295.1">
    <property type="nucleotide sequence ID" value="NZ_CP096563.1"/>
</dbReference>
<proteinExistence type="predicted"/>
<evidence type="ECO:0000259" key="2">
    <source>
        <dbReference type="Pfam" id="PF05065"/>
    </source>
</evidence>
<dbReference type="InterPro" id="IPR024455">
    <property type="entry name" value="Phage_capsid"/>
</dbReference>
<reference evidence="4" key="1">
    <citation type="journal article" date="2022" name="Environ. Microbiol.">
        <title>Functional analysis, diversity, and distribution of carbendazim hydrolases MheI and CbmA, responsible for the initial step in carbendazim degradation.</title>
        <authorList>
            <person name="Zhang M."/>
            <person name="Bai X."/>
            <person name="Li Q."/>
            <person name="Zhang L."/>
            <person name="Zhu Q."/>
            <person name="Gao S."/>
            <person name="Ke Z."/>
            <person name="Jiang M."/>
            <person name="Hu J."/>
            <person name="Qiu J."/>
            <person name="Hong Q."/>
        </authorList>
    </citation>
    <scope>NUCLEOTIDE SEQUENCE [LARGE SCALE GENOMIC DNA]</scope>
    <source>
        <strain evidence="4">djl-6</strain>
    </source>
</reference>
<comment type="subcellular location">
    <subcellularLocation>
        <location evidence="1">Virion</location>
    </subcellularLocation>
</comment>
<keyword evidence="4" id="KW-1185">Reference proteome</keyword>
<name>A0AB38RA27_RHOSG</name>
<feature type="domain" description="Phage capsid-like C-terminal" evidence="2">
    <location>
        <begin position="189"/>
        <end position="470"/>
    </location>
</feature>
<evidence type="ECO:0000313" key="3">
    <source>
        <dbReference type="EMBL" id="UPU42188.1"/>
    </source>
</evidence>
<sequence length="474" mass="51210">MKIKVQDHKFDHLRSLSAAEQLAKKNELAAQGRDIIERAGNVLDDDAERDLATVEEQIQFLRHVAETDARLMNLAMDERNLEAGTPFTANEKRGNTIRDDAMRTLERSVTSKALPAHAAEKVQRLLANPSESNLTARWAIATGNESYRGAFAKLVADPERGHLEWTPDEAQAFREARSVQRAITEGGTGSYLLPLVLDPSILLTTDGSRNPLRQISRVVQTTAASWHGVTSAGVTAEWTPEMQEVADATPTLASPIIPVYKGDAYVQYSFEVGQDAAGDFLGELQTLLVDGADQLMNAAYVTGTGTGQPKGLITSLVAAGGSVIQTGTGTEALASADAFKLQNALGPRFQDRAQFAGHLATINAFRQMETTNGSLKFPSLQDTPPRLLGRLMNEISGMDGTINPAAVENNYSLVYGAFDNFVIVDRIGTTLELIPNIVGTNHRPIGARGALLWFRTGSDVVNPNAFRVLNVTTS</sequence>
<dbReference type="EMBL" id="CP096563">
    <property type="protein sequence ID" value="UPU42188.1"/>
    <property type="molecule type" value="Genomic_DNA"/>
</dbReference>
<evidence type="ECO:0000313" key="4">
    <source>
        <dbReference type="Proteomes" id="UP000831484"/>
    </source>
</evidence>
<accession>A0AB38RA27</accession>
<evidence type="ECO:0000256" key="1">
    <source>
        <dbReference type="ARBA" id="ARBA00004328"/>
    </source>
</evidence>
<dbReference type="AlphaFoldDB" id="A0AB38RA27"/>
<protein>
    <submittedName>
        <fullName evidence="3">Phage major capsid protein</fullName>
    </submittedName>
</protein>
<dbReference type="NCBIfam" id="TIGR01554">
    <property type="entry name" value="major_cap_HK97"/>
    <property type="match status" value="1"/>
</dbReference>
<dbReference type="InterPro" id="IPR054612">
    <property type="entry name" value="Phage_capsid-like_C"/>
</dbReference>
<dbReference type="Proteomes" id="UP000831484">
    <property type="component" value="Chromosome"/>
</dbReference>